<comment type="caution">
    <text evidence="2">The sequence shown here is derived from an EMBL/GenBank/DDBJ whole genome shotgun (WGS) entry which is preliminary data.</text>
</comment>
<feature type="transmembrane region" description="Helical" evidence="1">
    <location>
        <begin position="127"/>
        <end position="148"/>
    </location>
</feature>
<evidence type="ECO:0008006" key="4">
    <source>
        <dbReference type="Google" id="ProtNLM"/>
    </source>
</evidence>
<evidence type="ECO:0000313" key="3">
    <source>
        <dbReference type="Proteomes" id="UP000193118"/>
    </source>
</evidence>
<dbReference type="GeneID" id="94581657"/>
<name>A0A1X3D461_9NEIS</name>
<evidence type="ECO:0000313" key="2">
    <source>
        <dbReference type="EMBL" id="OSI14678.1"/>
    </source>
</evidence>
<reference evidence="3" key="1">
    <citation type="submission" date="2017-01" db="EMBL/GenBank/DDBJ databases">
        <authorList>
            <person name="Wolfgang W.J."/>
            <person name="Cole J."/>
            <person name="Wroblewski D."/>
            <person name="Mcginnis J."/>
            <person name="Musser K.A."/>
        </authorList>
    </citation>
    <scope>NUCLEOTIDE SEQUENCE [LARGE SCALE GENOMIC DNA]</scope>
    <source>
        <strain evidence="3">DSM 19151</strain>
    </source>
</reference>
<proteinExistence type="predicted"/>
<accession>A0A1X3D461</accession>
<feature type="transmembrane region" description="Helical" evidence="1">
    <location>
        <begin position="96"/>
        <end position="115"/>
    </location>
</feature>
<protein>
    <recommendedName>
        <fullName evidence="4">DoxX family protein</fullName>
    </recommendedName>
</protein>
<feature type="transmembrane region" description="Helical" evidence="1">
    <location>
        <begin position="70"/>
        <end position="89"/>
    </location>
</feature>
<dbReference type="Proteomes" id="UP000193118">
    <property type="component" value="Unassembled WGS sequence"/>
</dbReference>
<gene>
    <name evidence="2" type="ORF">BWD09_10005</name>
</gene>
<keyword evidence="1" id="KW-0472">Membrane</keyword>
<evidence type="ECO:0000256" key="1">
    <source>
        <dbReference type="SAM" id="Phobius"/>
    </source>
</evidence>
<dbReference type="EMBL" id="MTBO01000031">
    <property type="protein sequence ID" value="OSI14678.1"/>
    <property type="molecule type" value="Genomic_DNA"/>
</dbReference>
<keyword evidence="3" id="KW-1185">Reference proteome</keyword>
<dbReference type="PANTHER" id="PTHR36974:SF1">
    <property type="entry name" value="DOXX FAMILY MEMBRANE PROTEIN"/>
    <property type="match status" value="1"/>
</dbReference>
<organism evidence="2 3">
    <name type="scientific">Neisseria dentiae</name>
    <dbReference type="NCBI Taxonomy" id="194197"/>
    <lineage>
        <taxon>Bacteria</taxon>
        <taxon>Pseudomonadati</taxon>
        <taxon>Pseudomonadota</taxon>
        <taxon>Betaproteobacteria</taxon>
        <taxon>Neisseriales</taxon>
        <taxon>Neisseriaceae</taxon>
        <taxon>Neisseria</taxon>
    </lineage>
</organism>
<dbReference type="RefSeq" id="WP_085366675.1">
    <property type="nucleotide sequence ID" value="NZ_CAUJPZ010000018.1"/>
</dbReference>
<dbReference type="PANTHER" id="PTHR36974">
    <property type="entry name" value="MEMBRANE PROTEIN-RELATED"/>
    <property type="match status" value="1"/>
</dbReference>
<dbReference type="AlphaFoldDB" id="A0A1X3D461"/>
<sequence>MTNILIMLALLTAPYLLLRLSTAAGFGPFDSRAAAAWGAGILFVFTGTGHFIQTEQFTWMLPEWVPQRTLLVYATGVLEFAIAAGFFFARTRRLAAFAAITVLIAFFPANIYAAMMRIPMSGNAWGPVYLLVRTPLQVFIVVWIYRLIVKGR</sequence>
<keyword evidence="1" id="KW-0812">Transmembrane</keyword>
<dbReference type="OrthoDB" id="327939at2"/>
<keyword evidence="1" id="KW-1133">Transmembrane helix</keyword>